<dbReference type="PROSITE" id="PS50005">
    <property type="entry name" value="TPR"/>
    <property type="match status" value="2"/>
</dbReference>
<keyword evidence="5" id="KW-1185">Reference proteome</keyword>
<dbReference type="Proteomes" id="UP001597011">
    <property type="component" value="Unassembled WGS sequence"/>
</dbReference>
<dbReference type="Gene3D" id="1.25.40.10">
    <property type="entry name" value="Tetratricopeptide repeat domain"/>
    <property type="match status" value="1"/>
</dbReference>
<feature type="chain" id="PRO_5045693444" evidence="3">
    <location>
        <begin position="22"/>
        <end position="460"/>
    </location>
</feature>
<feature type="repeat" description="TPR" evidence="1">
    <location>
        <begin position="335"/>
        <end position="368"/>
    </location>
</feature>
<accession>A0ABW3BYZ6</accession>
<organism evidence="4 5">
    <name type="scientific">Mariniflexile aquimaris</name>
    <dbReference type="NCBI Taxonomy" id="881009"/>
    <lineage>
        <taxon>Bacteria</taxon>
        <taxon>Pseudomonadati</taxon>
        <taxon>Bacteroidota</taxon>
        <taxon>Flavobacteriia</taxon>
        <taxon>Flavobacteriales</taxon>
        <taxon>Flavobacteriaceae</taxon>
        <taxon>Mariniflexile</taxon>
    </lineage>
</organism>
<dbReference type="InterPro" id="IPR011990">
    <property type="entry name" value="TPR-like_helical_dom_sf"/>
</dbReference>
<dbReference type="RefSeq" id="WP_379944040.1">
    <property type="nucleotide sequence ID" value="NZ_JBHTIB010000028.1"/>
</dbReference>
<proteinExistence type="predicted"/>
<keyword evidence="3" id="KW-0732">Signal</keyword>
<feature type="coiled-coil region" evidence="2">
    <location>
        <begin position="176"/>
        <end position="203"/>
    </location>
</feature>
<reference evidence="5" key="1">
    <citation type="journal article" date="2019" name="Int. J. Syst. Evol. Microbiol.">
        <title>The Global Catalogue of Microorganisms (GCM) 10K type strain sequencing project: providing services to taxonomists for standard genome sequencing and annotation.</title>
        <authorList>
            <consortium name="The Broad Institute Genomics Platform"/>
            <consortium name="The Broad Institute Genome Sequencing Center for Infectious Disease"/>
            <person name="Wu L."/>
            <person name="Ma J."/>
        </authorList>
    </citation>
    <scope>NUCLEOTIDE SEQUENCE [LARGE SCALE GENOMIC DNA]</scope>
    <source>
        <strain evidence="5">CCUG 60529</strain>
    </source>
</reference>
<comment type="caution">
    <text evidence="4">The sequence shown here is derived from an EMBL/GenBank/DDBJ whole genome shotgun (WGS) entry which is preliminary data.</text>
</comment>
<evidence type="ECO:0000256" key="1">
    <source>
        <dbReference type="PROSITE-ProRule" id="PRU00339"/>
    </source>
</evidence>
<evidence type="ECO:0000313" key="5">
    <source>
        <dbReference type="Proteomes" id="UP001597011"/>
    </source>
</evidence>
<keyword evidence="1" id="KW-0802">TPR repeat</keyword>
<dbReference type="EMBL" id="JBHTIB010000028">
    <property type="protein sequence ID" value="MFD0837352.1"/>
    <property type="molecule type" value="Genomic_DNA"/>
</dbReference>
<evidence type="ECO:0000313" key="4">
    <source>
        <dbReference type="EMBL" id="MFD0837352.1"/>
    </source>
</evidence>
<dbReference type="InterPro" id="IPR019734">
    <property type="entry name" value="TPR_rpt"/>
</dbReference>
<feature type="repeat" description="TPR" evidence="1">
    <location>
        <begin position="298"/>
        <end position="331"/>
    </location>
</feature>
<evidence type="ECO:0000256" key="2">
    <source>
        <dbReference type="SAM" id="Coils"/>
    </source>
</evidence>
<keyword evidence="2" id="KW-0175">Coiled coil</keyword>
<gene>
    <name evidence="4" type="ORF">ACFQ0I_16350</name>
</gene>
<protein>
    <submittedName>
        <fullName evidence="4">Tetratricopeptide repeat protein</fullName>
    </submittedName>
</protein>
<dbReference type="SUPFAM" id="SSF48452">
    <property type="entry name" value="TPR-like"/>
    <property type="match status" value="1"/>
</dbReference>
<feature type="signal peptide" evidence="3">
    <location>
        <begin position="1"/>
        <end position="21"/>
    </location>
</feature>
<dbReference type="SMART" id="SM00028">
    <property type="entry name" value="TPR"/>
    <property type="match status" value="2"/>
</dbReference>
<evidence type="ECO:0000256" key="3">
    <source>
        <dbReference type="SAM" id="SignalP"/>
    </source>
</evidence>
<sequence length="460" mass="51882">MKTKITLLLAFLFIGLNISFAQQDEECMTKLSIFHEYVKAKNYDAAYQPWMDVRTKCPEFNNAIYVDGEKILKDRVEKFTGAEKVAAIKDLVKMWGERAQYFPDKTPKGEYGAQACQLMYDNKGAMNASIDELYACFDSVYKEDKATFTNPQSLYTYFSLMVDLFDAGKKPAEELFDKYDDIVEKVEEEVKNYSESLNEIIVKEEEGTELSRKDTQYKAYFESYLTNYDLIASGIDEKMGSRANCEILIPLYQKNFESNKENAVWLQRAAGKMVEKDCTGDPLFFKLVNAYHELSPTAKSAYYLGVLKDKQGKSNEAISFYEEAIKLETDNYKKADLNNRIGLKLKAKSNYGRARGFFRESLRLNPSNGRPYLSIAAMYAASANSCGDTNFNKRAVYWLAAEEARKAGRVDATQQGNANQSAASYLSKAPTKAEIFSGGMAGKTINIGCWIGASITVPNL</sequence>
<name>A0ABW3BYZ6_9FLAO</name>